<protein>
    <submittedName>
        <fullName evidence="2">Uncharacterized protein</fullName>
    </submittedName>
</protein>
<organism evidence="2">
    <name type="scientific">Lactiplantibacillus pentosus MP-10</name>
    <dbReference type="NCBI Taxonomy" id="1028490"/>
    <lineage>
        <taxon>Bacteria</taxon>
        <taxon>Bacillati</taxon>
        <taxon>Bacillota</taxon>
        <taxon>Bacilli</taxon>
        <taxon>Lactobacillales</taxon>
        <taxon>Lactobacillaceae</taxon>
        <taxon>Lactiplantibacillus</taxon>
    </lineage>
</organism>
<reference evidence="2" key="1">
    <citation type="journal article" date="2011" name="J. Bacteriol.">
        <title>Annotated genome sequence of Lactobacillus pentosus MP-10, which has probiotic potential, from naturally fermented Alorena green table olives.</title>
        <authorList>
            <person name="Abriouel H."/>
            <person name="Benomar N."/>
            <person name="Perez Pulido R."/>
            <person name="Canamero M.M."/>
            <person name="Galvez A."/>
        </authorList>
    </citation>
    <scope>NUCLEOTIDE SEQUENCE</scope>
    <source>
        <strain evidence="2">MP-10</strain>
    </source>
</reference>
<dbReference type="EMBL" id="FR871801">
    <property type="protein sequence ID" value="CCB82431.1"/>
    <property type="molecule type" value="Genomic_DNA"/>
</dbReference>
<name>F6IVB3_LACPE</name>
<feature type="region of interest" description="Disordered" evidence="1">
    <location>
        <begin position="116"/>
        <end position="142"/>
    </location>
</feature>
<accession>F6IVB3</accession>
<dbReference type="AlphaFoldDB" id="F6IVB3"/>
<evidence type="ECO:0000313" key="2">
    <source>
        <dbReference type="EMBL" id="CCB82431.1"/>
    </source>
</evidence>
<proteinExistence type="predicted"/>
<gene>
    <name evidence="2" type="ORF">LPE_01447</name>
</gene>
<sequence length="142" mass="16159">MYELIKIQMKSRLSGMYEMTKKLRVGDDVKALIPQAVIAGLWDRLKAMRKEKLLIDSTMAVMFSDDYEDDKIFFMTLQKSGSFNNEYEMAYDGPKNFLGHGTIVIIKDRPKTIQMSISAANKQADEDSEDNADKPSDSETTD</sequence>
<evidence type="ECO:0000256" key="1">
    <source>
        <dbReference type="SAM" id="MobiDB-lite"/>
    </source>
</evidence>
<feature type="compositionally biased region" description="Basic and acidic residues" evidence="1">
    <location>
        <begin position="131"/>
        <end position="142"/>
    </location>
</feature>